<dbReference type="Pfam" id="PF00027">
    <property type="entry name" value="cNMP_binding"/>
    <property type="match status" value="1"/>
</dbReference>
<dbReference type="InterPro" id="IPR018490">
    <property type="entry name" value="cNMP-bd_dom_sf"/>
</dbReference>
<dbReference type="CDD" id="cd00038">
    <property type="entry name" value="CAP_ED"/>
    <property type="match status" value="1"/>
</dbReference>
<name>A0A437UK31_ENTAV</name>
<organism evidence="1 2">
    <name type="scientific">Enterococcus avium</name>
    <name type="common">Streptococcus avium</name>
    <dbReference type="NCBI Taxonomy" id="33945"/>
    <lineage>
        <taxon>Bacteria</taxon>
        <taxon>Bacillati</taxon>
        <taxon>Bacillota</taxon>
        <taxon>Bacilli</taxon>
        <taxon>Lactobacillales</taxon>
        <taxon>Enterococcaceae</taxon>
        <taxon>Enterococcus</taxon>
    </lineage>
</organism>
<proteinExistence type="predicted"/>
<dbReference type="AlphaFoldDB" id="A0A437UK31"/>
<dbReference type="EMBL" id="RYZS01000001">
    <property type="protein sequence ID" value="RVU93958.1"/>
    <property type="molecule type" value="Genomic_DNA"/>
</dbReference>
<dbReference type="Proteomes" id="UP000288388">
    <property type="component" value="Unassembled WGS sequence"/>
</dbReference>
<dbReference type="Gene3D" id="2.60.120.10">
    <property type="entry name" value="Jelly Rolls"/>
    <property type="match status" value="1"/>
</dbReference>
<dbReference type="RefSeq" id="WP_127978254.1">
    <property type="nucleotide sequence ID" value="NZ_CAAKNX010000120.1"/>
</dbReference>
<evidence type="ECO:0000313" key="2">
    <source>
        <dbReference type="Proteomes" id="UP000288388"/>
    </source>
</evidence>
<dbReference type="SMART" id="SM00100">
    <property type="entry name" value="cNMP"/>
    <property type="match status" value="1"/>
</dbReference>
<dbReference type="SUPFAM" id="SSF51206">
    <property type="entry name" value="cAMP-binding domain-like"/>
    <property type="match status" value="1"/>
</dbReference>
<sequence length="197" mass="22543">MKEIEQIIKNLVKRYAKIPIEEEILGQLIDLGEFVDFPAGDLIVAAGDEENKLYVLVNGLIRKYYLDYQGNDITHQFLETGQVFSTQHVVFSGRVMCNFEAVEPCRLVCFDYAQVQKLMLEASSLSQIYIGILEETLRVKLDRETALLTESATERYVKMKAEIPDIDQRVSHAHIASYIGVTPVSLSRIRRTLREEN</sequence>
<protein>
    <submittedName>
        <fullName evidence="1">Crp/Fnr family transcriptional regulator</fullName>
    </submittedName>
</protein>
<dbReference type="PROSITE" id="PS50042">
    <property type="entry name" value="CNMP_BINDING_3"/>
    <property type="match status" value="1"/>
</dbReference>
<reference evidence="1 2" key="1">
    <citation type="submission" date="2018-12" db="EMBL/GenBank/DDBJ databases">
        <title>A novel vanA-carrying plasmid in a clinical isolate of Enterococcus avium.</title>
        <authorList>
            <person name="Bernasconi O.J."/>
            <person name="Luzzaro F."/>
            <person name="Endimiani A."/>
        </authorList>
    </citation>
    <scope>NUCLEOTIDE SEQUENCE [LARGE SCALE GENOMIC DNA]</scope>
    <source>
        <strain evidence="1 2">LC0559/18</strain>
    </source>
</reference>
<gene>
    <name evidence="1" type="ORF">EK398_03260</name>
</gene>
<dbReference type="InterPro" id="IPR000595">
    <property type="entry name" value="cNMP-bd_dom"/>
</dbReference>
<evidence type="ECO:0000313" key="1">
    <source>
        <dbReference type="EMBL" id="RVU93958.1"/>
    </source>
</evidence>
<comment type="caution">
    <text evidence="1">The sequence shown here is derived from an EMBL/GenBank/DDBJ whole genome shotgun (WGS) entry which is preliminary data.</text>
</comment>
<dbReference type="InterPro" id="IPR014710">
    <property type="entry name" value="RmlC-like_jellyroll"/>
</dbReference>
<accession>A0A437UK31</accession>